<dbReference type="GO" id="GO:0006644">
    <property type="term" value="P:phospholipid metabolic process"/>
    <property type="evidence" value="ECO:0007669"/>
    <property type="project" value="InterPro"/>
</dbReference>
<evidence type="ECO:0000256" key="8">
    <source>
        <dbReference type="ARBA" id="ARBA00023136"/>
    </source>
</evidence>
<evidence type="ECO:0000256" key="1">
    <source>
        <dbReference type="ARBA" id="ARBA00004137"/>
    </source>
</evidence>
<evidence type="ECO:0000256" key="6">
    <source>
        <dbReference type="ARBA" id="ARBA00023098"/>
    </source>
</evidence>
<evidence type="ECO:0000256" key="7">
    <source>
        <dbReference type="ARBA" id="ARBA00023128"/>
    </source>
</evidence>
<dbReference type="Proteomes" id="UP000516437">
    <property type="component" value="Chromosome 8"/>
</dbReference>
<dbReference type="PRINTS" id="PR00979">
    <property type="entry name" value="TAFAZZIN"/>
</dbReference>
<keyword evidence="8" id="KW-0472">Membrane</keyword>
<dbReference type="InterPro" id="IPR002123">
    <property type="entry name" value="Plipid/glycerol_acylTrfase"/>
</dbReference>
<dbReference type="GO" id="GO:0008374">
    <property type="term" value="F:O-acyltransferase activity"/>
    <property type="evidence" value="ECO:0007669"/>
    <property type="project" value="TreeGrafter"/>
</dbReference>
<accession>A0A6A1UPN1</accession>
<dbReference type="PANTHER" id="PTHR12497:SF0">
    <property type="entry name" value="TAFAZZIN"/>
    <property type="match status" value="1"/>
</dbReference>
<reference evidence="13 14" key="1">
    <citation type="journal article" date="2019" name="Plant Biotechnol. J.">
        <title>The red bayberry genome and genetic basis of sex determination.</title>
        <authorList>
            <person name="Jia H.M."/>
            <person name="Jia H.J."/>
            <person name="Cai Q.L."/>
            <person name="Wang Y."/>
            <person name="Zhao H.B."/>
            <person name="Yang W.F."/>
            <person name="Wang G.Y."/>
            <person name="Li Y.H."/>
            <person name="Zhan D.L."/>
            <person name="Shen Y.T."/>
            <person name="Niu Q.F."/>
            <person name="Chang L."/>
            <person name="Qiu J."/>
            <person name="Zhao L."/>
            <person name="Xie H.B."/>
            <person name="Fu W.Y."/>
            <person name="Jin J."/>
            <person name="Li X.W."/>
            <person name="Jiao Y."/>
            <person name="Zhou C.C."/>
            <person name="Tu T."/>
            <person name="Chai C.Y."/>
            <person name="Gao J.L."/>
            <person name="Fan L.J."/>
            <person name="van de Weg E."/>
            <person name="Wang J.Y."/>
            <person name="Gao Z.S."/>
        </authorList>
    </citation>
    <scope>NUCLEOTIDE SEQUENCE [LARGE SCALE GENOMIC DNA]</scope>
    <source>
        <tissue evidence="13">Leaves</tissue>
    </source>
</reference>
<dbReference type="EMBL" id="RXIC02000026">
    <property type="protein sequence ID" value="KAB1202193.1"/>
    <property type="molecule type" value="Genomic_DNA"/>
</dbReference>
<evidence type="ECO:0000256" key="5">
    <source>
        <dbReference type="ARBA" id="ARBA00022792"/>
    </source>
</evidence>
<name>A0A6A1UPN1_9ROSI</name>
<keyword evidence="5" id="KW-0999">Mitochondrion inner membrane</keyword>
<evidence type="ECO:0000256" key="2">
    <source>
        <dbReference type="ARBA" id="ARBA00010524"/>
    </source>
</evidence>
<keyword evidence="3" id="KW-0808">Transferase</keyword>
<protein>
    <submittedName>
        <fullName evidence="13">Tafazzin</fullName>
    </submittedName>
</protein>
<dbReference type="InterPro" id="IPR000872">
    <property type="entry name" value="Tafazzin"/>
</dbReference>
<evidence type="ECO:0000256" key="11">
    <source>
        <dbReference type="ARBA" id="ARBA00047906"/>
    </source>
</evidence>
<organism evidence="13 14">
    <name type="scientific">Morella rubra</name>
    <name type="common">Chinese bayberry</name>
    <dbReference type="NCBI Taxonomy" id="262757"/>
    <lineage>
        <taxon>Eukaryota</taxon>
        <taxon>Viridiplantae</taxon>
        <taxon>Streptophyta</taxon>
        <taxon>Embryophyta</taxon>
        <taxon>Tracheophyta</taxon>
        <taxon>Spermatophyta</taxon>
        <taxon>Magnoliopsida</taxon>
        <taxon>eudicotyledons</taxon>
        <taxon>Gunneridae</taxon>
        <taxon>Pentapetalae</taxon>
        <taxon>rosids</taxon>
        <taxon>fabids</taxon>
        <taxon>Fagales</taxon>
        <taxon>Myricaceae</taxon>
        <taxon>Morella</taxon>
    </lineage>
</organism>
<evidence type="ECO:0000313" key="13">
    <source>
        <dbReference type="EMBL" id="KAB1202193.1"/>
    </source>
</evidence>
<dbReference type="GO" id="GO:0005741">
    <property type="term" value="C:mitochondrial outer membrane"/>
    <property type="evidence" value="ECO:0007669"/>
    <property type="project" value="UniProtKB-SubCell"/>
</dbReference>
<dbReference type="CDD" id="cd07989">
    <property type="entry name" value="LPLAT_AGPAT-like"/>
    <property type="match status" value="1"/>
</dbReference>
<keyword evidence="9" id="KW-0012">Acyltransferase</keyword>
<gene>
    <name evidence="13" type="ORF">CJ030_MR8G007903</name>
</gene>
<evidence type="ECO:0000256" key="3">
    <source>
        <dbReference type="ARBA" id="ARBA00022679"/>
    </source>
</evidence>
<comment type="catalytic activity">
    <reaction evidence="11">
        <text>1'-[1,2-diacyl-sn-glycero-3-phospho],3'-[1-acyl-sn-glycero-3-phospho]-glycerol + a 1,2-diacyl-sn-glycero-3-phosphocholine = a cardiolipin + a 1-acyl-sn-glycero-3-phosphocholine</text>
        <dbReference type="Rhea" id="RHEA:33731"/>
        <dbReference type="ChEBI" id="CHEBI:57643"/>
        <dbReference type="ChEBI" id="CHEBI:58168"/>
        <dbReference type="ChEBI" id="CHEBI:62237"/>
        <dbReference type="ChEBI" id="CHEBI:64743"/>
    </reaction>
    <physiologicalReaction direction="left-to-right" evidence="11">
        <dbReference type="Rhea" id="RHEA:33732"/>
    </physiologicalReaction>
    <physiologicalReaction direction="right-to-left" evidence="11">
        <dbReference type="Rhea" id="RHEA:33733"/>
    </physiologicalReaction>
</comment>
<evidence type="ECO:0000256" key="9">
    <source>
        <dbReference type="ARBA" id="ARBA00023315"/>
    </source>
</evidence>
<keyword evidence="6" id="KW-0443">Lipid metabolism</keyword>
<keyword evidence="14" id="KW-1185">Reference proteome</keyword>
<evidence type="ECO:0000256" key="4">
    <source>
        <dbReference type="ARBA" id="ARBA00022787"/>
    </source>
</evidence>
<dbReference type="GO" id="GO:0005743">
    <property type="term" value="C:mitochondrial inner membrane"/>
    <property type="evidence" value="ECO:0007669"/>
    <property type="project" value="UniProtKB-SubCell"/>
</dbReference>
<sequence length="506" mass="56328">MRKHFRSGSGIVSESRWTGAAVSNRCCLATTVISHPPWIAGCAASAIFVGIPCLLPRLSIAKQVARGFSHELKRNNLSLACVAVGQTPNLYMQILFATVDKDYNTEEESVILRMLQAVAVPVLGNVCYVFMNGLNTVQVYGLEKLHNALLHRPKDKPLITVSNHVASMDDPLIIAALLPPRVLLDAQNLRWTLCASDRCFTNPVLSAFFRSVKVLPVARGDGIYQKGMDMAVAKLNRGGWVHVFPEGSRSRDGGKTMGSSKRGVGRLVLDTDIIPTVIPFVHTGMQEIMPIGANIPRIGKTVTVLIGDPIHFDDVLDVEEAQRMSREKLYDVAASRIGSRLHQLKVQVDRLAHEQAMHVHRHLVRSEEQAAGILQQVDWELFGMRSYLSIEDDSSLRQETEIPARLDVECSQQPASLSQEAEIQHRVNVDYSQELASHNWCSKVNGHGIVSRMPGYIDPTELMGFAARGLFMNLRSKELYASHEVGPVKAWKQFFEANLFQQWNYC</sequence>
<dbReference type="AlphaFoldDB" id="A0A6A1UPN1"/>
<keyword evidence="4" id="KW-1000">Mitochondrion outer membrane</keyword>
<comment type="caution">
    <text evidence="13">The sequence shown here is derived from an EMBL/GenBank/DDBJ whole genome shotgun (WGS) entry which is preliminary data.</text>
</comment>
<dbReference type="Pfam" id="PF01553">
    <property type="entry name" value="Acyltransferase"/>
    <property type="match status" value="1"/>
</dbReference>
<keyword evidence="7" id="KW-0496">Mitochondrion</keyword>
<comment type="similarity">
    <text evidence="2">Belongs to the taffazin family.</text>
</comment>
<dbReference type="SMART" id="SM00563">
    <property type="entry name" value="PlsC"/>
    <property type="match status" value="1"/>
</dbReference>
<dbReference type="OrthoDB" id="193467at2759"/>
<feature type="domain" description="Phospholipid/glycerol acyltransferase" evidence="12">
    <location>
        <begin position="158"/>
        <end position="285"/>
    </location>
</feature>
<proteinExistence type="inferred from homology"/>
<evidence type="ECO:0000259" key="12">
    <source>
        <dbReference type="SMART" id="SM00563"/>
    </source>
</evidence>
<comment type="subcellular location">
    <subcellularLocation>
        <location evidence="1">Mitochondrion inner membrane</location>
        <topology evidence="1">Peripheral membrane protein</topology>
        <orientation evidence="1">Intermembrane side</orientation>
    </subcellularLocation>
    <subcellularLocation>
        <location evidence="10">Mitochondrion outer membrane</location>
        <topology evidence="10">Peripheral membrane protein</topology>
        <orientation evidence="10">Intermembrane side</orientation>
    </subcellularLocation>
</comment>
<dbReference type="SUPFAM" id="SSF69593">
    <property type="entry name" value="Glycerol-3-phosphate (1)-acyltransferase"/>
    <property type="match status" value="1"/>
</dbReference>
<dbReference type="PANTHER" id="PTHR12497">
    <property type="entry name" value="TAZ PROTEIN TAFAZZIN"/>
    <property type="match status" value="1"/>
</dbReference>
<evidence type="ECO:0000256" key="10">
    <source>
        <dbReference type="ARBA" id="ARBA00024323"/>
    </source>
</evidence>
<evidence type="ECO:0000313" key="14">
    <source>
        <dbReference type="Proteomes" id="UP000516437"/>
    </source>
</evidence>